<name>A9CL95_AGRFC</name>
<evidence type="ECO:0000313" key="2">
    <source>
        <dbReference type="Proteomes" id="UP000000813"/>
    </source>
</evidence>
<accession>A9CL95</accession>
<dbReference type="BioCyc" id="AGRO:ATU5396-MONOMER"/>
<dbReference type="KEGG" id="atu:Atu5396"/>
<keyword evidence="1" id="KW-0614">Plasmid</keyword>
<proteinExistence type="predicted"/>
<reference evidence="1 2" key="1">
    <citation type="journal article" date="2001" name="Science">
        <title>The genome of the natural genetic engineer Agrobacterium tumefaciens C58.</title>
        <authorList>
            <person name="Wood D.W."/>
            <person name="Setubal J.C."/>
            <person name="Kaul R."/>
            <person name="Monks D.E."/>
            <person name="Kitajima J.P."/>
            <person name="Okura V.K."/>
            <person name="Zhou Y."/>
            <person name="Chen L."/>
            <person name="Wood G.E."/>
            <person name="Almeida N.F.Jr."/>
            <person name="Woo L."/>
            <person name="Chen Y."/>
            <person name="Paulsen I.T."/>
            <person name="Eisen J.A."/>
            <person name="Karp P.D."/>
            <person name="Bovee D.Sr."/>
            <person name="Chapman P."/>
            <person name="Clendenning J."/>
            <person name="Deatherage G."/>
            <person name="Gillet W."/>
            <person name="Grant C."/>
            <person name="Kutyavin T."/>
            <person name="Levy R."/>
            <person name="Li M.J."/>
            <person name="McClelland E."/>
            <person name="Palmieri A."/>
            <person name="Raymond C."/>
            <person name="Rouse G."/>
            <person name="Saenphimmachak C."/>
            <person name="Wu Z."/>
            <person name="Romero P."/>
            <person name="Gordon D."/>
            <person name="Zhang S."/>
            <person name="Yoo H."/>
            <person name="Tao Y."/>
            <person name="Biddle P."/>
            <person name="Jung M."/>
            <person name="Krespan W."/>
            <person name="Perry M."/>
            <person name="Gordon-Kamm B."/>
            <person name="Liao L."/>
            <person name="Kim S."/>
            <person name="Hendrick C."/>
            <person name="Zhao Z.Y."/>
            <person name="Dolan M."/>
            <person name="Chumley F."/>
            <person name="Tingey S.V."/>
            <person name="Tomb J.F."/>
            <person name="Gordon M.P."/>
            <person name="Olson M.V."/>
            <person name="Nester E.W."/>
        </authorList>
    </citation>
    <scope>NUCLEOTIDE SEQUENCE [LARGE SCALE GENOMIC DNA]</scope>
    <source>
        <strain evidence="2">C58 / ATCC 33970</strain>
    </source>
</reference>
<evidence type="ECO:0000313" key="1">
    <source>
        <dbReference type="EMBL" id="AAK90770.1"/>
    </source>
</evidence>
<dbReference type="AlphaFoldDB" id="A9CL95"/>
<sequence>MFCATLCAQPRDLRSTFPGRSTMGFSTETTAEVLTGRREVHRHWLDEVKPRIVSDRLRLGVTVNEVAERTV</sequence>
<organism evidence="1 2">
    <name type="scientific">Agrobacterium fabrum (strain C58 / ATCC 33970)</name>
    <name type="common">Agrobacterium tumefaciens (strain C58)</name>
    <dbReference type="NCBI Taxonomy" id="176299"/>
    <lineage>
        <taxon>Bacteria</taxon>
        <taxon>Pseudomonadati</taxon>
        <taxon>Pseudomonadota</taxon>
        <taxon>Alphaproteobacteria</taxon>
        <taxon>Hyphomicrobiales</taxon>
        <taxon>Rhizobiaceae</taxon>
        <taxon>Rhizobium/Agrobacterium group</taxon>
        <taxon>Agrobacterium</taxon>
        <taxon>Agrobacterium tumefaciens complex</taxon>
    </lineage>
</organism>
<keyword evidence="2" id="KW-1185">Reference proteome</keyword>
<gene>
    <name evidence="1" type="ordered locus">Atu5396</name>
</gene>
<dbReference type="HOGENOM" id="CLU_2730988_0_0_5"/>
<protein>
    <submittedName>
        <fullName evidence="1">Uncharacterized protein</fullName>
    </submittedName>
</protein>
<geneLocation type="plasmid" evidence="1 2">
    <name>At</name>
</geneLocation>
<dbReference type="PIR" id="AF3208">
    <property type="entry name" value="AF3208"/>
</dbReference>
<dbReference type="OrthoDB" id="9800877at2"/>
<dbReference type="Proteomes" id="UP000000813">
    <property type="component" value="Plasmid At"/>
</dbReference>
<dbReference type="EnsemblBacteria" id="AAK90770">
    <property type="protein sequence ID" value="AAK90770"/>
    <property type="gene ID" value="Atu5396"/>
</dbReference>
<reference evidence="1 2" key="2">
    <citation type="journal article" date="2001" name="Science">
        <title>Genome sequence of the plant pathogen and biotechnology agent Agrobacterium tumefaciens C58.</title>
        <authorList>
            <person name="Goodner B."/>
            <person name="Hinkle G."/>
            <person name="Gattung S."/>
            <person name="Miller N."/>
            <person name="Blanchard M."/>
            <person name="Qurollo B."/>
            <person name="Goldman B.S."/>
            <person name="Cao Y."/>
            <person name="Askenazi M."/>
            <person name="Halling C."/>
            <person name="Mullin L."/>
            <person name="Houmiel K."/>
            <person name="Gordon J."/>
            <person name="Vaudin M."/>
            <person name="Iartchouk O."/>
            <person name="Epp A."/>
            <person name="Liu F."/>
            <person name="Wollam C."/>
            <person name="Allinger M."/>
            <person name="Doughty D."/>
            <person name="Scott C."/>
            <person name="Lappas C."/>
            <person name="Markelz B."/>
            <person name="Flanagan C."/>
            <person name="Crowell C."/>
            <person name="Gurson J."/>
            <person name="Lomo C."/>
            <person name="Sear C."/>
            <person name="Strub G."/>
            <person name="Cielo C."/>
            <person name="Slater S."/>
        </authorList>
    </citation>
    <scope>NUCLEOTIDE SEQUENCE [LARGE SCALE GENOMIC DNA]</scope>
    <source>
        <strain evidence="2">C58 / ATCC 33970</strain>
    </source>
</reference>
<dbReference type="EMBL" id="AE007872">
    <property type="protein sequence ID" value="AAK90770.1"/>
    <property type="molecule type" value="Genomic_DNA"/>
</dbReference>